<keyword evidence="2" id="KW-0805">Transcription regulation</keyword>
<dbReference type="SUPFAM" id="SSF46785">
    <property type="entry name" value="Winged helix' DNA-binding domain"/>
    <property type="match status" value="1"/>
</dbReference>
<dbReference type="InterPro" id="IPR000847">
    <property type="entry name" value="LysR_HTH_N"/>
</dbReference>
<dbReference type="PANTHER" id="PTHR30126:SF5">
    <property type="entry name" value="HTH-TYPE TRANSCRIPTIONAL ACTIVATOR CMPR"/>
    <property type="match status" value="1"/>
</dbReference>
<keyword evidence="4" id="KW-0804">Transcription</keyword>
<proteinExistence type="inferred from homology"/>
<name>A0A1I1Y021_9RHOB</name>
<evidence type="ECO:0000256" key="2">
    <source>
        <dbReference type="ARBA" id="ARBA00023015"/>
    </source>
</evidence>
<dbReference type="Pfam" id="PF00126">
    <property type="entry name" value="HTH_1"/>
    <property type="match status" value="1"/>
</dbReference>
<evidence type="ECO:0000256" key="4">
    <source>
        <dbReference type="ARBA" id="ARBA00023163"/>
    </source>
</evidence>
<reference evidence="8 9" key="1">
    <citation type="submission" date="2016-10" db="EMBL/GenBank/DDBJ databases">
        <authorList>
            <person name="Varghese N."/>
            <person name="Submissions S."/>
        </authorList>
    </citation>
    <scope>NUCLEOTIDE SEQUENCE [LARGE SCALE GENOMIC DNA]</scope>
    <source>
        <strain evidence="9">YIM D21,KCTC 23444,ACCC 10710</strain>
    </source>
</reference>
<evidence type="ECO:0000256" key="6">
    <source>
        <dbReference type="ARBA" id="ARBA00043141"/>
    </source>
</evidence>
<dbReference type="EMBL" id="FOMS01000006">
    <property type="protein sequence ID" value="SFE12358.1"/>
    <property type="molecule type" value="Genomic_DNA"/>
</dbReference>
<evidence type="ECO:0000259" key="7">
    <source>
        <dbReference type="PROSITE" id="PS50931"/>
    </source>
</evidence>
<organism evidence="8 9">
    <name type="scientific">Roseivivax sediminis</name>
    <dbReference type="NCBI Taxonomy" id="936889"/>
    <lineage>
        <taxon>Bacteria</taxon>
        <taxon>Pseudomonadati</taxon>
        <taxon>Pseudomonadota</taxon>
        <taxon>Alphaproteobacteria</taxon>
        <taxon>Rhodobacterales</taxon>
        <taxon>Roseobacteraceae</taxon>
        <taxon>Roseivivax</taxon>
    </lineage>
</organism>
<dbReference type="CDD" id="cd08419">
    <property type="entry name" value="PBP2_CbbR_RubisCO_like"/>
    <property type="match status" value="1"/>
</dbReference>
<dbReference type="InterPro" id="IPR036388">
    <property type="entry name" value="WH-like_DNA-bd_sf"/>
</dbReference>
<keyword evidence="9" id="KW-1185">Reference proteome</keyword>
<dbReference type="GO" id="GO:0003700">
    <property type="term" value="F:DNA-binding transcription factor activity"/>
    <property type="evidence" value="ECO:0007669"/>
    <property type="project" value="InterPro"/>
</dbReference>
<keyword evidence="3 8" id="KW-0238">DNA-binding</keyword>
<gene>
    <name evidence="8" type="ORF">SAMN04515678_106206</name>
</gene>
<dbReference type="PANTHER" id="PTHR30126">
    <property type="entry name" value="HTH-TYPE TRANSCRIPTIONAL REGULATOR"/>
    <property type="match status" value="1"/>
</dbReference>
<dbReference type="GO" id="GO:0000976">
    <property type="term" value="F:transcription cis-regulatory region binding"/>
    <property type="evidence" value="ECO:0007669"/>
    <property type="project" value="TreeGrafter"/>
</dbReference>
<sequence length="320" mass="34941">MQNKNSLLLAMRNLTLRQLRALSEIQAYGRIVNAAKSLGLTAPAVTLQLKQAEAEAGLTLFDRTSDGMRPTAAGRAFIDAARAIEERLRMLTDEIDAIRGARLGSLIVGAVSTAKYFAPRLFAGFMHDFPGIDMKLVVGNREETIISLREHQIDVALMGRPPRDLDVHATVFGDHPLVVIAAPCHPLAGRRDILKEEIAREHFIIRERGSGTRISFERFLGEVPGKLDEPGTEMDSNETIKQAVMAGLGIAFISAHTVAWEVEAGRLAVLDVVGLPIRRQWFAISRADRAVTPTLGAFRGFLESKGATFLPVLGKLYPAA</sequence>
<dbReference type="InterPro" id="IPR005119">
    <property type="entry name" value="LysR_subst-bd"/>
</dbReference>
<dbReference type="Pfam" id="PF03466">
    <property type="entry name" value="LysR_substrate"/>
    <property type="match status" value="1"/>
</dbReference>
<evidence type="ECO:0000256" key="1">
    <source>
        <dbReference type="ARBA" id="ARBA00009437"/>
    </source>
</evidence>
<evidence type="ECO:0000256" key="5">
    <source>
        <dbReference type="ARBA" id="ARBA00039279"/>
    </source>
</evidence>
<protein>
    <recommendedName>
        <fullName evidence="5">HTH-type transcriptional regulator CbbR</fullName>
    </recommendedName>
    <alternativeName>
        <fullName evidence="6">RuBisCO operon transcriptional regulator</fullName>
    </alternativeName>
</protein>
<dbReference type="PROSITE" id="PS50931">
    <property type="entry name" value="HTH_LYSR"/>
    <property type="match status" value="1"/>
</dbReference>
<dbReference type="Gene3D" id="1.10.10.10">
    <property type="entry name" value="Winged helix-like DNA-binding domain superfamily/Winged helix DNA-binding domain"/>
    <property type="match status" value="1"/>
</dbReference>
<dbReference type="AlphaFoldDB" id="A0A1I1Y021"/>
<comment type="similarity">
    <text evidence="1">Belongs to the LysR transcriptional regulatory family.</text>
</comment>
<dbReference type="Proteomes" id="UP000325289">
    <property type="component" value="Unassembled WGS sequence"/>
</dbReference>
<evidence type="ECO:0000313" key="8">
    <source>
        <dbReference type="EMBL" id="SFE12358.1"/>
    </source>
</evidence>
<evidence type="ECO:0000313" key="9">
    <source>
        <dbReference type="Proteomes" id="UP000325289"/>
    </source>
</evidence>
<evidence type="ECO:0000256" key="3">
    <source>
        <dbReference type="ARBA" id="ARBA00023125"/>
    </source>
</evidence>
<accession>A0A1I1Y021</accession>
<feature type="domain" description="HTH lysR-type" evidence="7">
    <location>
        <begin position="14"/>
        <end position="71"/>
    </location>
</feature>
<dbReference type="InterPro" id="IPR036390">
    <property type="entry name" value="WH_DNA-bd_sf"/>
</dbReference>
<dbReference type="SUPFAM" id="SSF53850">
    <property type="entry name" value="Periplasmic binding protein-like II"/>
    <property type="match status" value="1"/>
</dbReference>
<dbReference type="Gene3D" id="3.40.190.10">
    <property type="entry name" value="Periplasmic binding protein-like II"/>
    <property type="match status" value="2"/>
</dbReference>